<dbReference type="InterPro" id="IPR044741">
    <property type="entry name" value="NsLTP-like"/>
</dbReference>
<name>A0AAD8T1B2_LOLMU</name>
<organism evidence="3 4">
    <name type="scientific">Lolium multiflorum</name>
    <name type="common">Italian ryegrass</name>
    <name type="synonym">Lolium perenne subsp. multiflorum</name>
    <dbReference type="NCBI Taxonomy" id="4521"/>
    <lineage>
        <taxon>Eukaryota</taxon>
        <taxon>Viridiplantae</taxon>
        <taxon>Streptophyta</taxon>
        <taxon>Embryophyta</taxon>
        <taxon>Tracheophyta</taxon>
        <taxon>Spermatophyta</taxon>
        <taxon>Magnoliopsida</taxon>
        <taxon>Liliopsida</taxon>
        <taxon>Poales</taxon>
        <taxon>Poaceae</taxon>
        <taxon>BOP clade</taxon>
        <taxon>Pooideae</taxon>
        <taxon>Poodae</taxon>
        <taxon>Poeae</taxon>
        <taxon>Poeae Chloroplast Group 2 (Poeae type)</taxon>
        <taxon>Loliodinae</taxon>
        <taxon>Loliinae</taxon>
        <taxon>Lolium</taxon>
    </lineage>
</organism>
<dbReference type="SUPFAM" id="SSF47699">
    <property type="entry name" value="Bifunctional inhibitor/lipid-transfer protein/seed storage 2S albumin"/>
    <property type="match status" value="1"/>
</dbReference>
<sequence>MVKLSGFFILLTLAMVAVASASATAIGTEGACVGDIFALIPKCILYVIGPPGTKTKPSQACCDTWRKVDIPCLCSKVDADVESIIDMEEVVYVADYCKRPLTPGSKCGTYTVPSAGG</sequence>
<evidence type="ECO:0000313" key="3">
    <source>
        <dbReference type="EMBL" id="KAK1667787.1"/>
    </source>
</evidence>
<gene>
    <name evidence="3" type="ORF">QYE76_055946</name>
</gene>
<dbReference type="Proteomes" id="UP001231189">
    <property type="component" value="Unassembled WGS sequence"/>
</dbReference>
<dbReference type="PANTHER" id="PTHR33286:SF54">
    <property type="entry name" value="BIFUNCTIONAL INHIBITOR_LIPID-TRANSFER PROTEIN_SEED STORAGE 2S ALBUMIN SUPERFAMILY PROTEIN"/>
    <property type="match status" value="1"/>
</dbReference>
<accession>A0AAD8T1B2</accession>
<feature type="signal peptide" evidence="1">
    <location>
        <begin position="1"/>
        <end position="21"/>
    </location>
</feature>
<proteinExistence type="predicted"/>
<dbReference type="InterPro" id="IPR036312">
    <property type="entry name" value="Bifun_inhib/LTP/seed_sf"/>
</dbReference>
<dbReference type="AlphaFoldDB" id="A0AAD8T1B2"/>
<evidence type="ECO:0000313" key="4">
    <source>
        <dbReference type="Proteomes" id="UP001231189"/>
    </source>
</evidence>
<dbReference type="CDD" id="cd04660">
    <property type="entry name" value="nsLTP_like"/>
    <property type="match status" value="1"/>
</dbReference>
<dbReference type="Gene3D" id="1.10.110.10">
    <property type="entry name" value="Plant lipid-transfer and hydrophobic proteins"/>
    <property type="match status" value="1"/>
</dbReference>
<dbReference type="PANTHER" id="PTHR33286">
    <property type="entry name" value="BIFUNCTIONAL INHIBITOR/LIPID-TRANSFER PROTEIN/SEED STORAGE 2S ALBUMIN SUPERFAMILY PROTEIN"/>
    <property type="match status" value="1"/>
</dbReference>
<protein>
    <recommendedName>
        <fullName evidence="2">Bifunctional inhibitor/plant lipid transfer protein/seed storage helical domain-containing protein</fullName>
    </recommendedName>
</protein>
<comment type="caution">
    <text evidence="3">The sequence shown here is derived from an EMBL/GenBank/DDBJ whole genome shotgun (WGS) entry which is preliminary data.</text>
</comment>
<feature type="chain" id="PRO_5042169561" description="Bifunctional inhibitor/plant lipid transfer protein/seed storage helical domain-containing protein" evidence="1">
    <location>
        <begin position="22"/>
        <end position="117"/>
    </location>
</feature>
<feature type="domain" description="Bifunctional inhibitor/plant lipid transfer protein/seed storage helical" evidence="2">
    <location>
        <begin position="14"/>
        <end position="107"/>
    </location>
</feature>
<dbReference type="EMBL" id="JAUUTY010000003">
    <property type="protein sequence ID" value="KAK1667787.1"/>
    <property type="molecule type" value="Genomic_DNA"/>
</dbReference>
<evidence type="ECO:0000259" key="2">
    <source>
        <dbReference type="Pfam" id="PF14368"/>
    </source>
</evidence>
<keyword evidence="1" id="KW-0732">Signal</keyword>
<reference evidence="3" key="1">
    <citation type="submission" date="2023-07" db="EMBL/GenBank/DDBJ databases">
        <title>A chromosome-level genome assembly of Lolium multiflorum.</title>
        <authorList>
            <person name="Chen Y."/>
            <person name="Copetti D."/>
            <person name="Kolliker R."/>
            <person name="Studer B."/>
        </authorList>
    </citation>
    <scope>NUCLEOTIDE SEQUENCE</scope>
    <source>
        <strain evidence="3">02402/16</strain>
        <tissue evidence="3">Leaf</tissue>
    </source>
</reference>
<evidence type="ECO:0000256" key="1">
    <source>
        <dbReference type="SAM" id="SignalP"/>
    </source>
</evidence>
<dbReference type="InterPro" id="IPR016140">
    <property type="entry name" value="Bifunc_inhib/LTP/seed_store"/>
</dbReference>
<dbReference type="Pfam" id="PF14368">
    <property type="entry name" value="LTP_2"/>
    <property type="match status" value="1"/>
</dbReference>
<keyword evidence="4" id="KW-1185">Reference proteome</keyword>